<evidence type="ECO:0000256" key="1">
    <source>
        <dbReference type="ARBA" id="ARBA00004496"/>
    </source>
</evidence>
<evidence type="ECO:0000256" key="3">
    <source>
        <dbReference type="ARBA" id="ARBA00015004"/>
    </source>
</evidence>
<organism evidence="11 12">
    <name type="scientific">Syphacia muris</name>
    <dbReference type="NCBI Taxonomy" id="451379"/>
    <lineage>
        <taxon>Eukaryota</taxon>
        <taxon>Metazoa</taxon>
        <taxon>Ecdysozoa</taxon>
        <taxon>Nematoda</taxon>
        <taxon>Chromadorea</taxon>
        <taxon>Rhabditida</taxon>
        <taxon>Spirurina</taxon>
        <taxon>Oxyuridomorpha</taxon>
        <taxon>Oxyuroidea</taxon>
        <taxon>Oxyuridae</taxon>
        <taxon>Syphacia</taxon>
    </lineage>
</organism>
<dbReference type="CDD" id="cd17044">
    <property type="entry name" value="Ubl_TBCE"/>
    <property type="match status" value="1"/>
</dbReference>
<dbReference type="InterPro" id="IPR036859">
    <property type="entry name" value="CAP-Gly_dom_sf"/>
</dbReference>
<dbReference type="WBParaSite" id="SMUV_0000272601-mRNA-1">
    <property type="protein sequence ID" value="SMUV_0000272601-mRNA-1"/>
    <property type="gene ID" value="SMUV_0000272601"/>
</dbReference>
<dbReference type="AlphaFoldDB" id="A0A0N5AEQ6"/>
<dbReference type="PANTHER" id="PTHR18849">
    <property type="entry name" value="LEUCINE RICH REPEAT PROTEIN"/>
    <property type="match status" value="1"/>
</dbReference>
<dbReference type="InterPro" id="IPR001611">
    <property type="entry name" value="Leu-rich_rpt"/>
</dbReference>
<reference evidence="12" key="1">
    <citation type="submission" date="2016-04" db="UniProtKB">
        <authorList>
            <consortium name="WormBaseParasite"/>
        </authorList>
    </citation>
    <scope>IDENTIFICATION</scope>
</reference>
<dbReference type="PROSITE" id="PS00845">
    <property type="entry name" value="CAP_GLY_1"/>
    <property type="match status" value="1"/>
</dbReference>
<evidence type="ECO:0000313" key="11">
    <source>
        <dbReference type="Proteomes" id="UP000046393"/>
    </source>
</evidence>
<evidence type="ECO:0000256" key="8">
    <source>
        <dbReference type="ARBA" id="ARBA00026055"/>
    </source>
</evidence>
<feature type="domain" description="CAP-Gly" evidence="10">
    <location>
        <begin position="20"/>
        <end position="65"/>
    </location>
</feature>
<sequence length="455" mass="51960">MELGCRVDVNGNRGTVKYIGLIDGHQGNWVGIEWDDCNRGKHDGSVAGKRYFVANGGPRSSSFVRVENVIFGRRIDEEMLDRYAVKTEMDYCKFGTEVDFVAMEETYGKQRDIYKLRCVLLDNMYVSFAPNPGSPHFLYCEDFRRNYMEPRLGSLQGLEVVQAPVFHLVVNDCKIDHQTVFGILRFFPQLEYLYIGFNGINRFECSTIKCNLQLLDLEGNQIEDMSHISSLCAVESLTSLNLSNCGLKNIHFDFPVGYVGLKELYIRNNCLSGWDWIDEVAKLPALIKLYVKGTVSLDEEFGQNTRECIIAKLQRLQELDRCEISHIERRSAEILFLDKYGVGNIAPQHQKDIERLKAIYGTSDQSQQPQLKSGMHLLKLKLEFNGKEISCSLPVSTYVQKLYGMASRLFHLDVRKMKLCAENSDGKLSLQFDNPLRSLDFYDLADGDIIHISKT</sequence>
<accession>A0A0N5AEQ6</accession>
<dbReference type="Proteomes" id="UP000046393">
    <property type="component" value="Unplaced"/>
</dbReference>
<dbReference type="Gene3D" id="2.30.30.190">
    <property type="entry name" value="CAP Gly-rich-like domain"/>
    <property type="match status" value="1"/>
</dbReference>
<keyword evidence="11" id="KW-1185">Reference proteome</keyword>
<dbReference type="SUPFAM" id="SSF74924">
    <property type="entry name" value="Cap-Gly domain"/>
    <property type="match status" value="1"/>
</dbReference>
<evidence type="ECO:0000256" key="9">
    <source>
        <dbReference type="ARBA" id="ARBA00030180"/>
    </source>
</evidence>
<keyword evidence="6" id="KW-0677">Repeat</keyword>
<comment type="subunit">
    <text evidence="8">Supercomplex made of cofactors A to E. Cofactors A and D function by capturing and stabilizing tubulin in a quasi-native conformation. Cofactor E binds to the cofactor D-tubulin complex; interaction with cofactor C then causes the release of tubulin polypeptides that are committed to the native state.</text>
</comment>
<name>A0A0N5AEQ6_9BILA</name>
<dbReference type="Pfam" id="PF01302">
    <property type="entry name" value="CAP_GLY"/>
    <property type="match status" value="1"/>
</dbReference>
<protein>
    <recommendedName>
        <fullName evidence="3">Tubulin-specific chaperone E</fullName>
    </recommendedName>
    <alternativeName>
        <fullName evidence="9">Tubulin-folding cofactor E</fullName>
    </alternativeName>
</protein>
<dbReference type="Gene3D" id="3.10.20.90">
    <property type="entry name" value="Phosphatidylinositol 3-kinase Catalytic Subunit, Chain A, domain 1"/>
    <property type="match status" value="1"/>
</dbReference>
<comment type="similarity">
    <text evidence="2">Belongs to the TBCE family.</text>
</comment>
<proteinExistence type="inferred from homology"/>
<evidence type="ECO:0000256" key="7">
    <source>
        <dbReference type="ARBA" id="ARBA00023186"/>
    </source>
</evidence>
<evidence type="ECO:0000256" key="4">
    <source>
        <dbReference type="ARBA" id="ARBA00022490"/>
    </source>
</evidence>
<dbReference type="SUPFAM" id="SSF52075">
    <property type="entry name" value="Outer arm dynein light chain 1"/>
    <property type="match status" value="1"/>
</dbReference>
<dbReference type="STRING" id="451379.A0A0N5AEQ6"/>
<dbReference type="GO" id="GO:0005737">
    <property type="term" value="C:cytoplasm"/>
    <property type="evidence" value="ECO:0007669"/>
    <property type="project" value="UniProtKB-SubCell"/>
</dbReference>
<dbReference type="Gene3D" id="3.80.10.10">
    <property type="entry name" value="Ribonuclease Inhibitor"/>
    <property type="match status" value="1"/>
</dbReference>
<dbReference type="PROSITE" id="PS50245">
    <property type="entry name" value="CAP_GLY_2"/>
    <property type="match status" value="1"/>
</dbReference>
<dbReference type="SMART" id="SM01052">
    <property type="entry name" value="CAP_GLY"/>
    <property type="match status" value="1"/>
</dbReference>
<keyword evidence="5" id="KW-0433">Leucine-rich repeat</keyword>
<dbReference type="SUPFAM" id="SSF54236">
    <property type="entry name" value="Ubiquitin-like"/>
    <property type="match status" value="1"/>
</dbReference>
<evidence type="ECO:0000313" key="12">
    <source>
        <dbReference type="WBParaSite" id="SMUV_0000272601-mRNA-1"/>
    </source>
</evidence>
<keyword evidence="4" id="KW-0963">Cytoplasm</keyword>
<evidence type="ECO:0000256" key="2">
    <source>
        <dbReference type="ARBA" id="ARBA00006286"/>
    </source>
</evidence>
<evidence type="ECO:0000256" key="5">
    <source>
        <dbReference type="ARBA" id="ARBA00022614"/>
    </source>
</evidence>
<comment type="subcellular location">
    <subcellularLocation>
        <location evidence="1">Cytoplasm</location>
    </subcellularLocation>
</comment>
<dbReference type="InterPro" id="IPR044079">
    <property type="entry name" value="Ubl_TBCE"/>
</dbReference>
<dbReference type="FunFam" id="2.30.30.190:FF:000016">
    <property type="entry name" value="Tubulin-folding cofactor E"/>
    <property type="match status" value="1"/>
</dbReference>
<dbReference type="InterPro" id="IPR029071">
    <property type="entry name" value="Ubiquitin-like_domsf"/>
</dbReference>
<dbReference type="InterPro" id="IPR032675">
    <property type="entry name" value="LRR_dom_sf"/>
</dbReference>
<dbReference type="InterPro" id="IPR000938">
    <property type="entry name" value="CAP-Gly_domain"/>
</dbReference>
<evidence type="ECO:0000259" key="10">
    <source>
        <dbReference type="PROSITE" id="PS50245"/>
    </source>
</evidence>
<keyword evidence="7" id="KW-0143">Chaperone</keyword>
<evidence type="ECO:0000256" key="6">
    <source>
        <dbReference type="ARBA" id="ARBA00022737"/>
    </source>
</evidence>
<dbReference type="PANTHER" id="PTHR18849:SF0">
    <property type="entry name" value="CILIA- AND FLAGELLA-ASSOCIATED PROTEIN 410-RELATED"/>
    <property type="match status" value="1"/>
</dbReference>
<dbReference type="PROSITE" id="PS51450">
    <property type="entry name" value="LRR"/>
    <property type="match status" value="1"/>
</dbReference>